<feature type="region of interest" description="Disordered" evidence="1">
    <location>
        <begin position="1"/>
        <end position="45"/>
    </location>
</feature>
<dbReference type="SMART" id="SM00255">
    <property type="entry name" value="TIR"/>
    <property type="match status" value="1"/>
</dbReference>
<evidence type="ECO:0000259" key="2">
    <source>
        <dbReference type="PROSITE" id="PS50104"/>
    </source>
</evidence>
<dbReference type="SUPFAM" id="SSF52058">
    <property type="entry name" value="L domain-like"/>
    <property type="match status" value="1"/>
</dbReference>
<reference evidence="3" key="1">
    <citation type="submission" date="2020-06" db="EMBL/GenBank/DDBJ databases">
        <title>WGS assembly of Ceratodon purpureus strain R40.</title>
        <authorList>
            <person name="Carey S.B."/>
            <person name="Jenkins J."/>
            <person name="Shu S."/>
            <person name="Lovell J.T."/>
            <person name="Sreedasyam A."/>
            <person name="Maumus F."/>
            <person name="Tiley G.P."/>
            <person name="Fernandez-Pozo N."/>
            <person name="Barry K."/>
            <person name="Chen C."/>
            <person name="Wang M."/>
            <person name="Lipzen A."/>
            <person name="Daum C."/>
            <person name="Saski C.A."/>
            <person name="Payton A.C."/>
            <person name="Mcbreen J.C."/>
            <person name="Conrad R.E."/>
            <person name="Kollar L.M."/>
            <person name="Olsson S."/>
            <person name="Huttunen S."/>
            <person name="Landis J.B."/>
            <person name="Wickett N.J."/>
            <person name="Johnson M.G."/>
            <person name="Rensing S.A."/>
            <person name="Grimwood J."/>
            <person name="Schmutz J."/>
            <person name="Mcdaniel S.F."/>
        </authorList>
    </citation>
    <scope>NUCLEOTIDE SEQUENCE</scope>
    <source>
        <strain evidence="3">R40</strain>
    </source>
</reference>
<evidence type="ECO:0000313" key="3">
    <source>
        <dbReference type="EMBL" id="KAG0586222.1"/>
    </source>
</evidence>
<dbReference type="InterPro" id="IPR027417">
    <property type="entry name" value="P-loop_NTPase"/>
</dbReference>
<feature type="compositionally biased region" description="Basic and acidic residues" evidence="1">
    <location>
        <begin position="26"/>
        <end position="45"/>
    </location>
</feature>
<dbReference type="Gene3D" id="3.40.50.10140">
    <property type="entry name" value="Toll/interleukin-1 receptor homology (TIR) domain"/>
    <property type="match status" value="1"/>
</dbReference>
<evidence type="ECO:0000313" key="4">
    <source>
        <dbReference type="Proteomes" id="UP000822688"/>
    </source>
</evidence>
<dbReference type="AlphaFoldDB" id="A0A8T0ISS6"/>
<dbReference type="GO" id="GO:0006952">
    <property type="term" value="P:defense response"/>
    <property type="evidence" value="ECO:0007669"/>
    <property type="project" value="InterPro"/>
</dbReference>
<dbReference type="PRINTS" id="PR00364">
    <property type="entry name" value="DISEASERSIST"/>
</dbReference>
<feature type="domain" description="TIR" evidence="2">
    <location>
        <begin position="37"/>
        <end position="178"/>
    </location>
</feature>
<dbReference type="Gene3D" id="3.40.50.300">
    <property type="entry name" value="P-loop containing nucleotide triphosphate hydrolases"/>
    <property type="match status" value="1"/>
</dbReference>
<dbReference type="InterPro" id="IPR044974">
    <property type="entry name" value="Disease_R_plants"/>
</dbReference>
<dbReference type="SUPFAM" id="SSF52200">
    <property type="entry name" value="Toll/Interleukin receptor TIR domain"/>
    <property type="match status" value="1"/>
</dbReference>
<dbReference type="InterPro" id="IPR000157">
    <property type="entry name" value="TIR_dom"/>
</dbReference>
<proteinExistence type="predicted"/>
<dbReference type="InterPro" id="IPR032675">
    <property type="entry name" value="LRR_dom_sf"/>
</dbReference>
<dbReference type="Proteomes" id="UP000822688">
    <property type="component" value="Chromosome 2"/>
</dbReference>
<comment type="caution">
    <text evidence="3">The sequence shown here is derived from an EMBL/GenBank/DDBJ whole genome shotgun (WGS) entry which is preliminary data.</text>
</comment>
<accession>A0A8T0ISS6</accession>
<dbReference type="InterPro" id="IPR035897">
    <property type="entry name" value="Toll_tir_struct_dom_sf"/>
</dbReference>
<organism evidence="3 4">
    <name type="scientific">Ceratodon purpureus</name>
    <name type="common">Fire moss</name>
    <name type="synonym">Dicranum purpureum</name>
    <dbReference type="NCBI Taxonomy" id="3225"/>
    <lineage>
        <taxon>Eukaryota</taxon>
        <taxon>Viridiplantae</taxon>
        <taxon>Streptophyta</taxon>
        <taxon>Embryophyta</taxon>
        <taxon>Bryophyta</taxon>
        <taxon>Bryophytina</taxon>
        <taxon>Bryopsida</taxon>
        <taxon>Dicranidae</taxon>
        <taxon>Pseudoditrichales</taxon>
        <taxon>Ditrichaceae</taxon>
        <taxon>Ceratodon</taxon>
    </lineage>
</organism>
<keyword evidence="4" id="KW-1185">Reference proteome</keyword>
<dbReference type="SUPFAM" id="SSF52540">
    <property type="entry name" value="P-loop containing nucleoside triphosphate hydrolases"/>
    <property type="match status" value="1"/>
</dbReference>
<evidence type="ECO:0000256" key="1">
    <source>
        <dbReference type="SAM" id="MobiDB-lite"/>
    </source>
</evidence>
<dbReference type="InterPro" id="IPR002182">
    <property type="entry name" value="NB-ARC"/>
</dbReference>
<dbReference type="PANTHER" id="PTHR11017">
    <property type="entry name" value="LEUCINE-RICH REPEAT-CONTAINING PROTEIN"/>
    <property type="match status" value="1"/>
</dbReference>
<dbReference type="EMBL" id="CM026422">
    <property type="protein sequence ID" value="KAG0586222.1"/>
    <property type="molecule type" value="Genomic_DNA"/>
</dbReference>
<dbReference type="Gene3D" id="3.80.10.10">
    <property type="entry name" value="Ribonuclease Inhibitor"/>
    <property type="match status" value="2"/>
</dbReference>
<dbReference type="PANTHER" id="PTHR11017:SF579">
    <property type="entry name" value="TIR DOMAIN-CONTAINING PROTEIN"/>
    <property type="match status" value="1"/>
</dbReference>
<dbReference type="Pfam" id="PF13676">
    <property type="entry name" value="TIR_2"/>
    <property type="match status" value="1"/>
</dbReference>
<dbReference type="PROSITE" id="PS50104">
    <property type="entry name" value="TIR"/>
    <property type="match status" value="1"/>
</dbReference>
<gene>
    <name evidence="3" type="ORF">KC19_2G073400</name>
</gene>
<protein>
    <recommendedName>
        <fullName evidence="2">TIR domain-containing protein</fullName>
    </recommendedName>
</protein>
<dbReference type="GO" id="GO:0043531">
    <property type="term" value="F:ADP binding"/>
    <property type="evidence" value="ECO:0007669"/>
    <property type="project" value="InterPro"/>
</dbReference>
<dbReference type="Pfam" id="PF00931">
    <property type="entry name" value="NB-ARC"/>
    <property type="match status" value="1"/>
</dbReference>
<dbReference type="GO" id="GO:0007165">
    <property type="term" value="P:signal transduction"/>
    <property type="evidence" value="ECO:0007669"/>
    <property type="project" value="InterPro"/>
</dbReference>
<sequence length="930" mass="106985">MASSSRRSIRDDPVSTSLEDGMESLGPERRREPEPEPKHDIFLSHSGNEKPFVEQLDHDLRAVHQRPFFDQDSDSLVKGEELHAQILEAARRCRVAVVVVSEGFLTSLWPMLELSWFVKYGVPLFPLFFKLPPDDLDESNVETKWKPKYWRKLVDKGEVKEEVLETWSKAVEKLRNSIGVDYAHYVNSELKYRKDVVGEICKLWPRRMKYAIDVPKDKIQGYERLCKVASSMFTEGKVVGRDEEIHWYLGLYGMGGVGKTTLCKAMCNYSQGEFGDRVCYVELPSEQGIARKDRLARLKHALERLGGCNRSVIDSISEERIQQGWDDLEDGIIRNQLPVFLAIDNVGDFEDSRDEARRYLKVGLPPGSKVLVTARSQEVLKSVLQTIPNLVRDATDYYKPIPRLEWLEAATLFLSYAAPKRLPVSLLRAEEREIVKMCVSECRFDDIGYPSSQYHPLVLRALGTYFHDVGSGSMLGWKKALKNRNKLQLSREAGNVNAILGLNYDSLPDIEKLVFLDCALYTSGSQEWQWRPWWEHEEVNHMTIWVSWISKVHAVSDFEDAKWMVEKLQRLSLVEDSSSVVSVHDLYKEFARVLVKKEGSKEWQWWMSQVSNAKHLKRLVLDKDKPIIGRAMGRFVDCRSLVFLELVGCDDIGPDLELGNLRSLRVLHVAWCWNLKRIVCSCINRRHCYERAGGCLSELTTVKLRMLNSLEAVPFLRHCGNLQHLEIHGSDYYFSPGSVATDEEPMDFRYFKALRTISIRCDRDILGLAKCDAFIRWLLTVLQLENLTAFEYERYKFDIEEDDETGVYTINLVQVSRKLSVLSLCLPIEIGEVKGLHLLSELTTLNLSGCRGLRRLPDLRCLPKLKWLCVTLSNLKALPPLGPEVRGIPKGFTRNHWNYLGGHECLQPYCGQTIKRYCDTSTECLRKWEC</sequence>
<name>A0A8T0ISS6_CERPU</name>